<accession>A0A6N3D1F9</accession>
<organism evidence="2">
    <name type="scientific">Veillonella dispar</name>
    <dbReference type="NCBI Taxonomy" id="39778"/>
    <lineage>
        <taxon>Bacteria</taxon>
        <taxon>Bacillati</taxon>
        <taxon>Bacillota</taxon>
        <taxon>Negativicutes</taxon>
        <taxon>Veillonellales</taxon>
        <taxon>Veillonellaceae</taxon>
        <taxon>Veillonella</taxon>
    </lineage>
</organism>
<sequence>MDVKQMIRLIIKAIGFIYWFVFLYLGGLMVVDWSGFMSQHNIETPLFLTYLVFVGCFVTPYIMLYWKKLNPNVKVPFLVRHLSEFMARLEDCHSIWFDVLYVLKLLLYFVTILWMLCIILLTLAVIAWTVVLILLSN</sequence>
<dbReference type="EMBL" id="CACRUF010000044">
    <property type="protein sequence ID" value="VYU20819.1"/>
    <property type="molecule type" value="Genomic_DNA"/>
</dbReference>
<keyword evidence="1" id="KW-0812">Transmembrane</keyword>
<keyword evidence="1" id="KW-1133">Transmembrane helix</keyword>
<feature type="transmembrane region" description="Helical" evidence="1">
    <location>
        <begin position="9"/>
        <end position="27"/>
    </location>
</feature>
<proteinExistence type="predicted"/>
<evidence type="ECO:0000313" key="2">
    <source>
        <dbReference type="EMBL" id="VYU20819.1"/>
    </source>
</evidence>
<name>A0A6N3D1F9_9FIRM</name>
<feature type="transmembrane region" description="Helical" evidence="1">
    <location>
        <begin position="105"/>
        <end position="135"/>
    </location>
</feature>
<reference evidence="2" key="1">
    <citation type="submission" date="2019-11" db="EMBL/GenBank/DDBJ databases">
        <authorList>
            <person name="Feng L."/>
        </authorList>
    </citation>
    <scope>NUCLEOTIDE SEQUENCE</scope>
    <source>
        <strain evidence="2">VdisparLFYP95</strain>
    </source>
</reference>
<evidence type="ECO:0000256" key="1">
    <source>
        <dbReference type="SAM" id="Phobius"/>
    </source>
</evidence>
<keyword evidence="1" id="KW-0472">Membrane</keyword>
<dbReference type="RefSeq" id="WP_024064856.1">
    <property type="nucleotide sequence ID" value="NZ_CACRUF010000044.1"/>
</dbReference>
<dbReference type="AlphaFoldDB" id="A0A6N3D1F9"/>
<gene>
    <name evidence="2" type="ORF">VDLFYP95_01784</name>
</gene>
<feature type="transmembrane region" description="Helical" evidence="1">
    <location>
        <begin position="47"/>
        <end position="66"/>
    </location>
</feature>
<protein>
    <submittedName>
        <fullName evidence="2">Uncharacterized protein</fullName>
    </submittedName>
</protein>